<keyword evidence="4" id="KW-0418">Kinase</keyword>
<keyword evidence="1 2" id="KW-0129">CBS domain</keyword>
<keyword evidence="4" id="KW-0808">Transferase</keyword>
<dbReference type="Pfam" id="PF00571">
    <property type="entry name" value="CBS"/>
    <property type="match status" value="2"/>
</dbReference>
<dbReference type="EMBL" id="DQBS01000071">
    <property type="protein sequence ID" value="HCO69542.1"/>
    <property type="molecule type" value="Genomic_DNA"/>
</dbReference>
<evidence type="ECO:0000256" key="1">
    <source>
        <dbReference type="ARBA" id="ARBA00023122"/>
    </source>
</evidence>
<feature type="domain" description="CBS" evidence="3">
    <location>
        <begin position="32"/>
        <end position="90"/>
    </location>
</feature>
<dbReference type="CDD" id="cd02205">
    <property type="entry name" value="CBS_pair_SF"/>
    <property type="match status" value="1"/>
</dbReference>
<dbReference type="SUPFAM" id="SSF54631">
    <property type="entry name" value="CBS-domain pair"/>
    <property type="match status" value="1"/>
</dbReference>
<dbReference type="InterPro" id="IPR036890">
    <property type="entry name" value="HATPase_C_sf"/>
</dbReference>
<reference evidence="7 8" key="2">
    <citation type="journal article" date="2015" name="MBio">
        <title>Genome-Resolved Metagenomic Analysis Reveals Roles for Candidate Phyla and Other Microbial Community Members in Biogeochemical Transformations in Oil Reservoirs.</title>
        <authorList>
            <person name="Hu P."/>
            <person name="Tom L."/>
            <person name="Singh A."/>
            <person name="Thomas B.C."/>
            <person name="Baker B.J."/>
            <person name="Piceno Y.M."/>
            <person name="Andersen G.L."/>
            <person name="Banfield J.F."/>
        </authorList>
    </citation>
    <scope>NUCLEOTIDE SEQUENCE [LARGE SCALE GENOMIC DNA]</scope>
</reference>
<dbReference type="InterPro" id="IPR051257">
    <property type="entry name" value="Diverse_CBS-Domain"/>
</dbReference>
<dbReference type="Gene3D" id="3.30.565.10">
    <property type="entry name" value="Histidine kinase-like ATPase, C-terminal domain"/>
    <property type="match status" value="1"/>
</dbReference>
<dbReference type="Proteomes" id="UP000264215">
    <property type="component" value="Unassembled WGS sequence"/>
</dbReference>
<keyword evidence="4" id="KW-0723">Serine/threonine-protein kinase</keyword>
<evidence type="ECO:0000313" key="8">
    <source>
        <dbReference type="Proteomes" id="UP000055014"/>
    </source>
</evidence>
<dbReference type="SMART" id="SM00116">
    <property type="entry name" value="CBS"/>
    <property type="match status" value="2"/>
</dbReference>
<evidence type="ECO:0000313" key="9">
    <source>
        <dbReference type="Proteomes" id="UP000264215"/>
    </source>
</evidence>
<dbReference type="SUPFAM" id="SSF55874">
    <property type="entry name" value="ATPase domain of HSP90 chaperone/DNA topoisomerase II/histidine kinase"/>
    <property type="match status" value="1"/>
</dbReference>
<evidence type="ECO:0000259" key="3">
    <source>
        <dbReference type="PROSITE" id="PS51371"/>
    </source>
</evidence>
<evidence type="ECO:0000313" key="6">
    <source>
        <dbReference type="EMBL" id="KUK91066.1"/>
    </source>
</evidence>
<gene>
    <name evidence="4" type="ORF">DIT26_02990</name>
    <name evidence="5" type="ORF">XD86_0532</name>
    <name evidence="6" type="ORF">XE02_0234</name>
</gene>
<accession>A0A101I972</accession>
<sequence>MRKVSILVERNVDDLLDKLRGLFADITAKDIMIKSVITLTKDRTMWQAKELMRICKISGVPITDVENQLEGIVSIEDIIVALEGNYITDPIEKHMTRDLVTFSPETNLEMLIERFNRYRYGRFPVVDSNGKLLGIITKKDIIGAILDKFRLIYVHDTRRREVLERSVDWFDKSLISGAYVEKTSADFVYHIDYTDIDTAGVGSAKLKSYLKTLTDDDSLIRRVSIACYEAEVNVVIHSGSEGYIFAWYDEDVTRVRVEDYGRGIDNVEQAMKEGFSTASDHVRELGFGAGMGLPNMRRYSDKMVVVSEAGKGVVVEMHFYRNGRK</sequence>
<evidence type="ECO:0000256" key="2">
    <source>
        <dbReference type="PROSITE-ProRule" id="PRU00703"/>
    </source>
</evidence>
<dbReference type="Proteomes" id="UP000054260">
    <property type="component" value="Unassembled WGS sequence"/>
</dbReference>
<dbReference type="GO" id="GO:0004674">
    <property type="term" value="F:protein serine/threonine kinase activity"/>
    <property type="evidence" value="ECO:0007669"/>
    <property type="project" value="UniProtKB-KW"/>
</dbReference>
<dbReference type="AlphaFoldDB" id="A0A101I972"/>
<protein>
    <submittedName>
        <fullName evidence="6">Putative transcriptional regulator, contains C-terminal CBS domain</fullName>
    </submittedName>
    <submittedName>
        <fullName evidence="4">Serine/threonine protein kinase</fullName>
    </submittedName>
</protein>
<evidence type="ECO:0000313" key="4">
    <source>
        <dbReference type="EMBL" id="HCO69542.1"/>
    </source>
</evidence>
<feature type="domain" description="CBS" evidence="3">
    <location>
        <begin position="95"/>
        <end position="151"/>
    </location>
</feature>
<dbReference type="EMBL" id="LGGH01000059">
    <property type="protein sequence ID" value="KUK67885.1"/>
    <property type="molecule type" value="Genomic_DNA"/>
</dbReference>
<dbReference type="InterPro" id="IPR046342">
    <property type="entry name" value="CBS_dom_sf"/>
</dbReference>
<proteinExistence type="predicted"/>
<evidence type="ECO:0000313" key="5">
    <source>
        <dbReference type="EMBL" id="KUK67885.1"/>
    </source>
</evidence>
<dbReference type="Pfam" id="PF02518">
    <property type="entry name" value="HATPase_c"/>
    <property type="match status" value="1"/>
</dbReference>
<dbReference type="Proteomes" id="UP000055014">
    <property type="component" value="Unassembled WGS sequence"/>
</dbReference>
<dbReference type="PROSITE" id="PS51371">
    <property type="entry name" value="CBS"/>
    <property type="match status" value="2"/>
</dbReference>
<reference evidence="4 9" key="3">
    <citation type="journal article" date="2018" name="Nat. Biotechnol.">
        <title>A standardized bacterial taxonomy based on genome phylogeny substantially revises the tree of life.</title>
        <authorList>
            <person name="Parks D.H."/>
            <person name="Chuvochina M."/>
            <person name="Waite D.W."/>
            <person name="Rinke C."/>
            <person name="Skarshewski A."/>
            <person name="Chaumeil P.A."/>
            <person name="Hugenholtz P."/>
        </authorList>
    </citation>
    <scope>NUCLEOTIDE SEQUENCE [LARGE SCALE GENOMIC DNA]</scope>
    <source>
        <strain evidence="4">UBA9905</strain>
    </source>
</reference>
<evidence type="ECO:0000313" key="7">
    <source>
        <dbReference type="Proteomes" id="UP000054260"/>
    </source>
</evidence>
<dbReference type="Gene3D" id="3.10.580.10">
    <property type="entry name" value="CBS-domain"/>
    <property type="match status" value="2"/>
</dbReference>
<reference evidence="6" key="1">
    <citation type="journal article" date="2015" name="MBio">
        <title>Genome-resolved metagenomic analysis reveals roles for candidate phyla and other microbial community members in biogeochemical transformations in oil reservoirs.</title>
        <authorList>
            <person name="Hu P."/>
            <person name="Tom L."/>
            <person name="Singh A."/>
            <person name="Thomas B.C."/>
            <person name="Baker B.J."/>
            <person name="Piceno Y.M."/>
            <person name="Andersen G.L."/>
            <person name="Banfield J.F."/>
        </authorList>
    </citation>
    <scope>NUCLEOTIDE SEQUENCE [LARGE SCALE GENOMIC DNA]</scope>
    <source>
        <strain evidence="5">46_47</strain>
        <strain evidence="6">46_70</strain>
    </source>
</reference>
<dbReference type="PANTHER" id="PTHR43080">
    <property type="entry name" value="CBS DOMAIN-CONTAINING PROTEIN CBSX3, MITOCHONDRIAL"/>
    <property type="match status" value="1"/>
</dbReference>
<name>A0A101I972_9BACT</name>
<dbReference type="EMBL" id="LGGW01000010">
    <property type="protein sequence ID" value="KUK91066.1"/>
    <property type="molecule type" value="Genomic_DNA"/>
</dbReference>
<dbReference type="PANTHER" id="PTHR43080:SF2">
    <property type="entry name" value="CBS DOMAIN-CONTAINING PROTEIN"/>
    <property type="match status" value="1"/>
</dbReference>
<dbReference type="PATRIC" id="fig|1236046.5.peg.1180"/>
<organism evidence="6 8">
    <name type="scientific">Mesotoga infera</name>
    <dbReference type="NCBI Taxonomy" id="1236046"/>
    <lineage>
        <taxon>Bacteria</taxon>
        <taxon>Thermotogati</taxon>
        <taxon>Thermotogota</taxon>
        <taxon>Thermotogae</taxon>
        <taxon>Kosmotogales</taxon>
        <taxon>Kosmotogaceae</taxon>
        <taxon>Mesotoga</taxon>
    </lineage>
</organism>
<comment type="caution">
    <text evidence="6">The sequence shown here is derived from an EMBL/GenBank/DDBJ whole genome shotgun (WGS) entry which is preliminary data.</text>
</comment>
<dbReference type="InterPro" id="IPR003594">
    <property type="entry name" value="HATPase_dom"/>
</dbReference>
<dbReference type="InterPro" id="IPR000644">
    <property type="entry name" value="CBS_dom"/>
</dbReference>